<evidence type="ECO:0000256" key="7">
    <source>
        <dbReference type="ARBA" id="ARBA00022827"/>
    </source>
</evidence>
<dbReference type="InterPro" id="IPR016156">
    <property type="entry name" value="FAD/NAD-linked_Rdtase_dimer_sf"/>
</dbReference>
<evidence type="ECO:0000256" key="4">
    <source>
        <dbReference type="ARBA" id="ARBA00016961"/>
    </source>
</evidence>
<comment type="similarity">
    <text evidence="2 16">Belongs to the class-I pyridine nucleotide-disulfide oxidoreductase family.</text>
</comment>
<dbReference type="EC" id="1.8.1.4" evidence="3 16"/>
<evidence type="ECO:0000256" key="8">
    <source>
        <dbReference type="ARBA" id="ARBA00023002"/>
    </source>
</evidence>
<dbReference type="PANTHER" id="PTHR22912:SF217">
    <property type="entry name" value="DIHYDROLIPOYL DEHYDROGENASE"/>
    <property type="match status" value="1"/>
</dbReference>
<protein>
    <recommendedName>
        <fullName evidence="4 16">Dihydrolipoyl dehydrogenase</fullName>
        <ecNumber evidence="3 16">1.8.1.4</ecNumber>
    </recommendedName>
</protein>
<evidence type="ECO:0000256" key="15">
    <source>
        <dbReference type="PIRSR" id="PIRSR000350-4"/>
    </source>
</evidence>
<feature type="disulfide bond" description="Redox-active" evidence="15">
    <location>
        <begin position="38"/>
        <end position="43"/>
    </location>
</feature>
<keyword evidence="11 16" id="KW-0676">Redox-active center</keyword>
<reference evidence="19" key="2">
    <citation type="journal article" date="2021" name="PeerJ">
        <title>Extensive microbial diversity within the chicken gut microbiome revealed by metagenomics and culture.</title>
        <authorList>
            <person name="Gilroy R."/>
            <person name="Ravi A."/>
            <person name="Getino M."/>
            <person name="Pursley I."/>
            <person name="Horton D.L."/>
            <person name="Alikhan N.F."/>
            <person name="Baker D."/>
            <person name="Gharbi K."/>
            <person name="Hall N."/>
            <person name="Watson M."/>
            <person name="Adriaenssens E.M."/>
            <person name="Foster-Nyarko E."/>
            <person name="Jarju S."/>
            <person name="Secka A."/>
            <person name="Antonio M."/>
            <person name="Oren A."/>
            <person name="Chaudhuri R.R."/>
            <person name="La Ragione R."/>
            <person name="Hildebrand F."/>
            <person name="Pallen M.J."/>
        </authorList>
    </citation>
    <scope>NUCLEOTIDE SEQUENCE</scope>
    <source>
        <strain evidence="19">D5-748</strain>
    </source>
</reference>
<dbReference type="GO" id="GO:0050660">
    <property type="term" value="F:flavin adenine dinucleotide binding"/>
    <property type="evidence" value="ECO:0007669"/>
    <property type="project" value="InterPro"/>
</dbReference>
<evidence type="ECO:0000256" key="2">
    <source>
        <dbReference type="ARBA" id="ARBA00007532"/>
    </source>
</evidence>
<comment type="cofactor">
    <cofactor evidence="14 16">
        <name>FAD</name>
        <dbReference type="ChEBI" id="CHEBI:57692"/>
    </cofactor>
    <text evidence="14 16">Binds 1 FAD per subunit.</text>
</comment>
<dbReference type="Pfam" id="PF07992">
    <property type="entry name" value="Pyr_redox_2"/>
    <property type="match status" value="1"/>
</dbReference>
<dbReference type="PRINTS" id="PR00368">
    <property type="entry name" value="FADPNR"/>
</dbReference>
<evidence type="ECO:0000259" key="17">
    <source>
        <dbReference type="Pfam" id="PF02852"/>
    </source>
</evidence>
<feature type="binding site" evidence="14">
    <location>
        <begin position="180"/>
        <end position="187"/>
    </location>
    <ligand>
        <name>NAD(+)</name>
        <dbReference type="ChEBI" id="CHEBI:57540"/>
    </ligand>
</feature>
<evidence type="ECO:0000256" key="5">
    <source>
        <dbReference type="ARBA" id="ARBA00022490"/>
    </source>
</evidence>
<reference evidence="19" key="1">
    <citation type="submission" date="2020-10" db="EMBL/GenBank/DDBJ databases">
        <authorList>
            <person name="Gilroy R."/>
        </authorList>
    </citation>
    <scope>NUCLEOTIDE SEQUENCE</scope>
    <source>
        <strain evidence="19">D5-748</strain>
    </source>
</reference>
<dbReference type="InterPro" id="IPR004099">
    <property type="entry name" value="Pyr_nucl-diS_OxRdtase_dimer"/>
</dbReference>
<accession>A0A9D9EDI6</accession>
<dbReference type="PANTHER" id="PTHR22912">
    <property type="entry name" value="DISULFIDE OXIDOREDUCTASE"/>
    <property type="match status" value="1"/>
</dbReference>
<comment type="subcellular location">
    <subcellularLocation>
        <location evidence="1">Cytoplasm</location>
    </subcellularLocation>
</comment>
<evidence type="ECO:0000313" key="20">
    <source>
        <dbReference type="Proteomes" id="UP000823619"/>
    </source>
</evidence>
<feature type="binding site" evidence="14">
    <location>
        <position position="47"/>
    </location>
    <ligand>
        <name>FAD</name>
        <dbReference type="ChEBI" id="CHEBI:57692"/>
    </ligand>
</feature>
<evidence type="ECO:0000256" key="11">
    <source>
        <dbReference type="ARBA" id="ARBA00023284"/>
    </source>
</evidence>
<feature type="binding site" evidence="14">
    <location>
        <position position="203"/>
    </location>
    <ligand>
        <name>NAD(+)</name>
        <dbReference type="ChEBI" id="CHEBI:57540"/>
    </ligand>
</feature>
<sequence length="467" mass="49719">MKLIIIGAGPGGYETALLAAERGVDVTLIESSRPGGTCLNEGCIPTKAFCRSAEILEEMKVAPAFGVSPEMSAGFDFVTAAARKNAVVGQLREGLSSMLSRPGIRLVHGKASFVDRHTVAVIPLQDGNSGARYYEADYIIVATGSVPAILPVPGAGLEGVVTSRELLDIDHVPERLCIIGAGVIGLEFASIFRSFGSEVTVVEYCSEILPRFDKDIAKRLRQSLAKRGIAFFMGTQVQGISEVHEGHSDSGQGPSGHDLVGKRSLSVAFVRKGAEERVEADTVLMAVGRRPAVDSLNLDEIGVEYDAKGIKVNGFMQTNIPDVYAVGDITGGYMLAHAATMQGVKALDHIMGIEDGIDLSVMPAAVFTMPEAASVGLTEEDCKAAGIVYSCRKSFFRSNGKALCLGEADGMCKIITDSDGRLLGCHMFGPHASDLIHEATAFITMKARLQDMRSMVHVHPSLSEIFR</sequence>
<dbReference type="InterPro" id="IPR006258">
    <property type="entry name" value="Lipoamide_DH"/>
</dbReference>
<feature type="binding site" evidence="14">
    <location>
        <position position="328"/>
    </location>
    <ligand>
        <name>FAD</name>
        <dbReference type="ChEBI" id="CHEBI:57692"/>
    </ligand>
</feature>
<organism evidence="19 20">
    <name type="scientific">Candidatus Cryptobacteroides merdavium</name>
    <dbReference type="NCBI Taxonomy" id="2840769"/>
    <lineage>
        <taxon>Bacteria</taxon>
        <taxon>Pseudomonadati</taxon>
        <taxon>Bacteroidota</taxon>
        <taxon>Bacteroidia</taxon>
        <taxon>Bacteroidales</taxon>
        <taxon>Candidatus Cryptobacteroides</taxon>
    </lineage>
</organism>
<evidence type="ECO:0000256" key="12">
    <source>
        <dbReference type="ARBA" id="ARBA00049187"/>
    </source>
</evidence>
<dbReference type="Gene3D" id="3.50.50.60">
    <property type="entry name" value="FAD/NAD(P)-binding domain"/>
    <property type="match status" value="2"/>
</dbReference>
<dbReference type="GO" id="GO:0004148">
    <property type="term" value="F:dihydrolipoyl dehydrogenase (NADH) activity"/>
    <property type="evidence" value="ECO:0007669"/>
    <property type="project" value="UniProtKB-EC"/>
</dbReference>
<keyword evidence="9 14" id="KW-0520">NAD</keyword>
<proteinExistence type="inferred from homology"/>
<evidence type="ECO:0000256" key="16">
    <source>
        <dbReference type="RuleBase" id="RU003692"/>
    </source>
</evidence>
<evidence type="ECO:0000256" key="13">
    <source>
        <dbReference type="PIRSR" id="PIRSR000350-2"/>
    </source>
</evidence>
<dbReference type="InterPro" id="IPR050151">
    <property type="entry name" value="Class-I_Pyr_Nuc-Dis_Oxidored"/>
</dbReference>
<feature type="binding site" evidence="14">
    <location>
        <begin position="334"/>
        <end position="337"/>
    </location>
    <ligand>
        <name>FAD</name>
        <dbReference type="ChEBI" id="CHEBI:57692"/>
    </ligand>
</feature>
<dbReference type="PIRSF" id="PIRSF000350">
    <property type="entry name" value="Mercury_reductase_MerA"/>
    <property type="match status" value="1"/>
</dbReference>
<dbReference type="Pfam" id="PF02852">
    <property type="entry name" value="Pyr_redox_dim"/>
    <property type="match status" value="1"/>
</dbReference>
<dbReference type="InterPro" id="IPR036188">
    <property type="entry name" value="FAD/NAD-bd_sf"/>
</dbReference>
<dbReference type="PROSITE" id="PS00076">
    <property type="entry name" value="PYRIDINE_REDOX_1"/>
    <property type="match status" value="1"/>
</dbReference>
<dbReference type="EMBL" id="JADIMO010000128">
    <property type="protein sequence ID" value="MBO8445992.1"/>
    <property type="molecule type" value="Genomic_DNA"/>
</dbReference>
<dbReference type="SUPFAM" id="SSF51905">
    <property type="entry name" value="FAD/NAD(P)-binding domain"/>
    <property type="match status" value="1"/>
</dbReference>
<evidence type="ECO:0000256" key="1">
    <source>
        <dbReference type="ARBA" id="ARBA00004496"/>
    </source>
</evidence>
<feature type="active site" description="Proton acceptor" evidence="13">
    <location>
        <position position="459"/>
    </location>
</feature>
<dbReference type="GO" id="GO:0006103">
    <property type="term" value="P:2-oxoglutarate metabolic process"/>
    <property type="evidence" value="ECO:0007669"/>
    <property type="project" value="TreeGrafter"/>
</dbReference>
<name>A0A9D9EDI6_9BACT</name>
<evidence type="ECO:0000256" key="3">
    <source>
        <dbReference type="ARBA" id="ARBA00012608"/>
    </source>
</evidence>
<dbReference type="SUPFAM" id="SSF55424">
    <property type="entry name" value="FAD/NAD-linked reductases, dimerisation (C-terminal) domain"/>
    <property type="match status" value="1"/>
</dbReference>
<keyword evidence="14" id="KW-0547">Nucleotide-binding</keyword>
<dbReference type="AlphaFoldDB" id="A0A9D9EDI6"/>
<keyword evidence="10" id="KW-1015">Disulfide bond</keyword>
<dbReference type="PRINTS" id="PR00411">
    <property type="entry name" value="PNDRDTASEI"/>
</dbReference>
<evidence type="ECO:0000313" key="19">
    <source>
        <dbReference type="EMBL" id="MBO8445992.1"/>
    </source>
</evidence>
<dbReference type="NCBIfam" id="TIGR01350">
    <property type="entry name" value="lipoamide_DH"/>
    <property type="match status" value="1"/>
</dbReference>
<evidence type="ECO:0000256" key="14">
    <source>
        <dbReference type="PIRSR" id="PIRSR000350-3"/>
    </source>
</evidence>
<evidence type="ECO:0000256" key="10">
    <source>
        <dbReference type="ARBA" id="ARBA00023157"/>
    </source>
</evidence>
<dbReference type="Proteomes" id="UP000823619">
    <property type="component" value="Unassembled WGS sequence"/>
</dbReference>
<dbReference type="GO" id="GO:0005737">
    <property type="term" value="C:cytoplasm"/>
    <property type="evidence" value="ECO:0007669"/>
    <property type="project" value="UniProtKB-SubCell"/>
</dbReference>
<keyword evidence="6 16" id="KW-0285">Flavoprotein</keyword>
<comment type="caution">
    <text evidence="19">The sequence shown here is derived from an EMBL/GenBank/DDBJ whole genome shotgun (WGS) entry which is preliminary data.</text>
</comment>
<dbReference type="InterPro" id="IPR001100">
    <property type="entry name" value="Pyr_nuc-diS_OxRdtase"/>
</dbReference>
<feature type="domain" description="FAD/NAD(P)-binding" evidence="18">
    <location>
        <begin position="1"/>
        <end position="343"/>
    </location>
</feature>
<gene>
    <name evidence="19" type="primary">lpdA</name>
    <name evidence="19" type="ORF">IAC23_09950</name>
</gene>
<evidence type="ECO:0000256" key="6">
    <source>
        <dbReference type="ARBA" id="ARBA00022630"/>
    </source>
</evidence>
<keyword evidence="5" id="KW-0963">Cytoplasm</keyword>
<feature type="binding site" evidence="14">
    <location>
        <position position="288"/>
    </location>
    <ligand>
        <name>NAD(+)</name>
        <dbReference type="ChEBI" id="CHEBI:57540"/>
    </ligand>
</feature>
<dbReference type="InterPro" id="IPR012999">
    <property type="entry name" value="Pyr_OxRdtase_I_AS"/>
</dbReference>
<evidence type="ECO:0000256" key="9">
    <source>
        <dbReference type="ARBA" id="ARBA00023027"/>
    </source>
</evidence>
<comment type="miscellaneous">
    <text evidence="16">The active site is a redox-active disulfide bond.</text>
</comment>
<comment type="catalytic activity">
    <reaction evidence="12 16">
        <text>N(6)-[(R)-dihydrolipoyl]-L-lysyl-[protein] + NAD(+) = N(6)-[(R)-lipoyl]-L-lysyl-[protein] + NADH + H(+)</text>
        <dbReference type="Rhea" id="RHEA:15045"/>
        <dbReference type="Rhea" id="RHEA-COMP:10474"/>
        <dbReference type="Rhea" id="RHEA-COMP:10475"/>
        <dbReference type="ChEBI" id="CHEBI:15378"/>
        <dbReference type="ChEBI" id="CHEBI:57540"/>
        <dbReference type="ChEBI" id="CHEBI:57945"/>
        <dbReference type="ChEBI" id="CHEBI:83099"/>
        <dbReference type="ChEBI" id="CHEBI:83100"/>
        <dbReference type="EC" id="1.8.1.4"/>
    </reaction>
</comment>
<keyword evidence="7 14" id="KW-0274">FAD</keyword>
<feature type="domain" description="Pyridine nucleotide-disulphide oxidoreductase dimerisation" evidence="17">
    <location>
        <begin position="362"/>
        <end position="466"/>
    </location>
</feature>
<feature type="binding site" evidence="14">
    <location>
        <begin position="143"/>
        <end position="145"/>
    </location>
    <ligand>
        <name>FAD</name>
        <dbReference type="ChEBI" id="CHEBI:57692"/>
    </ligand>
</feature>
<dbReference type="InterPro" id="IPR023753">
    <property type="entry name" value="FAD/NAD-binding_dom"/>
</dbReference>
<keyword evidence="8 16" id="KW-0560">Oxidoreductase</keyword>
<dbReference type="FunFam" id="3.30.390.30:FF:000001">
    <property type="entry name" value="Dihydrolipoyl dehydrogenase"/>
    <property type="match status" value="1"/>
</dbReference>
<evidence type="ECO:0000259" key="18">
    <source>
        <dbReference type="Pfam" id="PF07992"/>
    </source>
</evidence>
<dbReference type="Gene3D" id="3.30.390.30">
    <property type="match status" value="1"/>
</dbReference>